<evidence type="ECO:0000313" key="1">
    <source>
        <dbReference type="EMBL" id="AKM51394.1"/>
    </source>
</evidence>
<dbReference type="RefSeq" id="WP_021350244.1">
    <property type="nucleotide sequence ID" value="NZ_CP011536.1"/>
</dbReference>
<reference evidence="1 2" key="2">
    <citation type="journal article" name="FEMS Microbiol. Lett.">
        <title>Lactobacillus fermentum 3872 genome sequencing reveals plasmid and chromosomal genes potentially involved in a probiotic activity.</title>
        <authorList>
            <person name="Lehri B."/>
            <person name="Seddon A.M."/>
            <person name="Karlyshev A.V."/>
        </authorList>
    </citation>
    <scope>NUCLEOTIDE SEQUENCE [LARGE SCALE GENOMIC DNA]</scope>
    <source>
        <strain evidence="1 2">3872</strain>
    </source>
</reference>
<accession>A0A806TDD6</accession>
<sequence length="76" mass="8747">MILKPTTTDTKLEGEVTKVRQAMVNQAIARIKQIYLPEDLRRRVLYDLNAQIANTTTRQFIQEVRQVVAKPALPIK</sequence>
<name>A0A806TDD6_LIMFE</name>
<protein>
    <submittedName>
        <fullName evidence="1">Uncharacterized protein</fullName>
    </submittedName>
</protein>
<proteinExistence type="predicted"/>
<gene>
    <name evidence="1" type="ORF">N573_006710</name>
</gene>
<dbReference type="Proteomes" id="UP000016629">
    <property type="component" value="Chromosome"/>
</dbReference>
<dbReference type="EMBL" id="CP011536">
    <property type="protein sequence ID" value="AKM51394.1"/>
    <property type="molecule type" value="Genomic_DNA"/>
</dbReference>
<evidence type="ECO:0000313" key="2">
    <source>
        <dbReference type="Proteomes" id="UP000016629"/>
    </source>
</evidence>
<reference evidence="1 2" key="1">
    <citation type="journal article" date="2013" name="Genome Announc.">
        <title>Draft Genome Sequence of Lactobacillus fermentum Strain 3872.</title>
        <authorList>
            <person name="Karlyshev A.V."/>
            <person name="Raju K."/>
            <person name="Abramov V.M."/>
        </authorList>
    </citation>
    <scope>NUCLEOTIDE SEQUENCE [LARGE SCALE GENOMIC DNA]</scope>
    <source>
        <strain evidence="1 2">3872</strain>
    </source>
</reference>
<organism evidence="1 2">
    <name type="scientific">Limosilactobacillus fermentum 3872</name>
    <dbReference type="NCBI Taxonomy" id="1381124"/>
    <lineage>
        <taxon>Bacteria</taxon>
        <taxon>Bacillati</taxon>
        <taxon>Bacillota</taxon>
        <taxon>Bacilli</taxon>
        <taxon>Lactobacillales</taxon>
        <taxon>Lactobacillaceae</taxon>
        <taxon>Limosilactobacillus</taxon>
    </lineage>
</organism>
<dbReference type="AlphaFoldDB" id="A0A806TDD6"/>